<name>A0A5B9DT96_9HYPH</name>
<sequence>MSSNDAVPPVEPQSRFAGTLLDVLDKVEYARIQPEDVNDPVYKLRYEAYRRENFLPYNSEEVYTDPLDLSPNAYTFGVFIEGRLVSSIRIHHITPDCRISPSLGVYEDILGPMLDQGMTFTDPTRFTADHEASLAYPALPYLTLRLGLMASEHFSVDYCLQSVRPEHAPFYRRIFLSQPMGPERTYGQLSFPIVMVGSHVPETLPRILRRFPFFLSTREEREALFAGPGRVSFGHKVAATAKLEQKLRREQALAAE</sequence>
<dbReference type="Gene3D" id="3.40.630.30">
    <property type="match status" value="1"/>
</dbReference>
<dbReference type="AlphaFoldDB" id="A0A5B9DT96"/>
<dbReference type="KEGG" id="yti:FNA67_20450"/>
<feature type="domain" description="N-acyl amino acid synthase FeeM catalytic core" evidence="1">
    <location>
        <begin position="41"/>
        <end position="196"/>
    </location>
</feature>
<dbReference type="Pfam" id="PF21926">
    <property type="entry name" value="FeeM"/>
    <property type="match status" value="1"/>
</dbReference>
<keyword evidence="3" id="KW-1185">Reference proteome</keyword>
<gene>
    <name evidence="2" type="ORF">FNA67_20450</name>
</gene>
<organism evidence="2 3">
    <name type="scientific">Paradevosia tibetensis</name>
    <dbReference type="NCBI Taxonomy" id="1447062"/>
    <lineage>
        <taxon>Bacteria</taxon>
        <taxon>Pseudomonadati</taxon>
        <taxon>Pseudomonadota</taxon>
        <taxon>Alphaproteobacteria</taxon>
        <taxon>Hyphomicrobiales</taxon>
        <taxon>Devosiaceae</taxon>
        <taxon>Paradevosia</taxon>
    </lineage>
</organism>
<dbReference type="InterPro" id="IPR016181">
    <property type="entry name" value="Acyl_CoA_acyltransferase"/>
</dbReference>
<dbReference type="InterPro" id="IPR054597">
    <property type="entry name" value="FeeM_cat"/>
</dbReference>
<dbReference type="SUPFAM" id="SSF55729">
    <property type="entry name" value="Acyl-CoA N-acyltransferases (Nat)"/>
    <property type="match status" value="1"/>
</dbReference>
<accession>A0A5B9DT96</accession>
<dbReference type="Proteomes" id="UP000321062">
    <property type="component" value="Chromosome"/>
</dbReference>
<dbReference type="EMBL" id="CP041690">
    <property type="protein sequence ID" value="QEE22386.1"/>
    <property type="molecule type" value="Genomic_DNA"/>
</dbReference>
<proteinExistence type="predicted"/>
<evidence type="ECO:0000259" key="1">
    <source>
        <dbReference type="Pfam" id="PF21926"/>
    </source>
</evidence>
<dbReference type="OrthoDB" id="9812697at2"/>
<evidence type="ECO:0000313" key="2">
    <source>
        <dbReference type="EMBL" id="QEE22386.1"/>
    </source>
</evidence>
<reference evidence="2 3" key="1">
    <citation type="journal article" date="2015" name="Int. J. Syst. Evol. Microbiol.">
        <title>Youhaiella tibetensis gen. nov., sp. nov., isolated from subsurface sediment.</title>
        <authorList>
            <person name="Wang Y.X."/>
            <person name="Huang F.Q."/>
            <person name="Nogi Y."/>
            <person name="Pang S.J."/>
            <person name="Wang P.K."/>
            <person name="Lv J."/>
        </authorList>
    </citation>
    <scope>NUCLEOTIDE SEQUENCE [LARGE SCALE GENOMIC DNA]</scope>
    <source>
        <strain evidence="3">fig4</strain>
    </source>
</reference>
<evidence type="ECO:0000313" key="3">
    <source>
        <dbReference type="Proteomes" id="UP000321062"/>
    </source>
</evidence>
<protein>
    <recommendedName>
        <fullName evidence="1">N-acyl amino acid synthase FeeM catalytic core domain-containing protein</fullName>
    </recommendedName>
</protein>
<dbReference type="RefSeq" id="WP_145976822.1">
    <property type="nucleotide sequence ID" value="NZ_BMFM01000001.1"/>
</dbReference>